<feature type="transmembrane region" description="Helical" evidence="2">
    <location>
        <begin position="477"/>
        <end position="495"/>
    </location>
</feature>
<keyword evidence="6" id="KW-1185">Reference proteome</keyword>
<feature type="transmembrane region" description="Helical" evidence="2">
    <location>
        <begin position="437"/>
        <end position="457"/>
    </location>
</feature>
<evidence type="ECO:0000256" key="2">
    <source>
        <dbReference type="SAM" id="Phobius"/>
    </source>
</evidence>
<dbReference type="AlphaFoldDB" id="A0A178ZLW2"/>
<dbReference type="RefSeq" id="XP_018693753.1">
    <property type="nucleotide sequence ID" value="XM_018836900.1"/>
</dbReference>
<dbReference type="Pfam" id="PF23317">
    <property type="entry name" value="YVC1_C"/>
    <property type="match status" value="1"/>
</dbReference>
<dbReference type="GeneID" id="30009556"/>
<feature type="compositionally biased region" description="Basic and acidic residues" evidence="1">
    <location>
        <begin position="846"/>
        <end position="862"/>
    </location>
</feature>
<evidence type="ECO:0000256" key="1">
    <source>
        <dbReference type="SAM" id="MobiDB-lite"/>
    </source>
</evidence>
<dbReference type="PANTHER" id="PTHR35859">
    <property type="entry name" value="NONSELECTIVE CATION CHANNEL PROTEIN"/>
    <property type="match status" value="1"/>
</dbReference>
<feature type="transmembrane region" description="Helical" evidence="2">
    <location>
        <begin position="620"/>
        <end position="639"/>
    </location>
</feature>
<feature type="region of interest" description="Disordered" evidence="1">
    <location>
        <begin position="1"/>
        <end position="57"/>
    </location>
</feature>
<dbReference type="Pfam" id="PF23190">
    <property type="entry name" value="LHD_TRPY1"/>
    <property type="match status" value="1"/>
</dbReference>
<evidence type="ECO:0000259" key="3">
    <source>
        <dbReference type="Pfam" id="PF23190"/>
    </source>
</evidence>
<dbReference type="OrthoDB" id="2373987at2759"/>
<dbReference type="PANTHER" id="PTHR35859:SF1">
    <property type="entry name" value="NONSELECTIVE CATION CHANNEL PROTEIN"/>
    <property type="match status" value="1"/>
</dbReference>
<feature type="region of interest" description="Disordered" evidence="1">
    <location>
        <begin position="726"/>
        <end position="798"/>
    </location>
</feature>
<sequence>MPSPPTGNGTGSNNNNNNSRTPRPRPSKNKSSTSSSSRRGRRPGGGGATLFSSQFRLNRQRTETEALLATQHDEEDFADSDGLYPPHCTWTSLQQERLNGRPPPEADPFGNTHCNVYENIHRIRRDIVTSIDDPYSLDQLKAPRMNISVVRPLVDSLYETNDLSIVYCLLVNRMQFIREQSFATHHQTVNLTRALLCELVAEKILRRYNEHNPGPKGLLKLANILVAGFEPFQGAPDEVTKQSQHAMHYWAAQHTSKSGKVERKLTALEVAIVSASKSFLASSACQKVVDAIYRGKVVYTPTSFIDIIPDHWKKRPISLYDPRRAPLLNQYRLIVPRTRNLIEVCQFIILLALYIAVMAGRENRMNTAYEVLELVFDVYAAGWVLDQFASILEHGWGVYTQNLWSFLDVMFSTIFLIYLVLRIYAFSIVDEEKSTDFARTALDILSCGAPVLIPRLAFNIMSENMLFLSLRAMMSDFLTLTALAVWCFAGFLLSLKWLHAGAHQAVTIGEWMIWIWFGLDGTGIDQSPDFHWLLGPLLMVLFAFLGNTLFLTVLVSMLTNTFSGIVGNAVQEIQFRRAVLTFEGVKSDAIFAYMPPFNILALIVMLPLKWVLSDRMFHKVNVTAVRVINLPMLLLVAWYERRTLWMSDKRKISSGKKIDWKHPGGPRATPAQYWALSRFSVHGDIHAVFDIDPPQSVLDKIAEEDHLNHSDDMGILSNTKLQDQFTHLSEERRASQTANQAIDPNRRASVASQATKTQRRESHSDQKLKNEFHDTSDEAKDEEQHPPGHRKIQKRQRIDSLVDLSGDHDGRLLEATARLHKIEEALERMEAMISQLIGGEASSENSEGREELASEMRDNSIP</sequence>
<evidence type="ECO:0000313" key="5">
    <source>
        <dbReference type="EMBL" id="OAP60386.1"/>
    </source>
</evidence>
<feature type="transmembrane region" description="Helical" evidence="2">
    <location>
        <begin position="341"/>
        <end position="359"/>
    </location>
</feature>
<feature type="transmembrane region" description="Helical" evidence="2">
    <location>
        <begin position="531"/>
        <end position="555"/>
    </location>
</feature>
<dbReference type="STRING" id="1367422.A0A178ZLW2"/>
<dbReference type="Proteomes" id="UP000078343">
    <property type="component" value="Unassembled WGS sequence"/>
</dbReference>
<keyword evidence="2" id="KW-0812">Transmembrane</keyword>
<dbReference type="EMBL" id="LVYI01000004">
    <property type="protein sequence ID" value="OAP60386.1"/>
    <property type="molecule type" value="Genomic_DNA"/>
</dbReference>
<accession>A0A178ZLW2</accession>
<feature type="transmembrane region" description="Helical" evidence="2">
    <location>
        <begin position="403"/>
        <end position="425"/>
    </location>
</feature>
<protein>
    <recommendedName>
        <fullName evidence="7">Ion transport domain-containing protein</fullName>
    </recommendedName>
</protein>
<keyword evidence="2" id="KW-1133">Transmembrane helix</keyword>
<feature type="transmembrane region" description="Helical" evidence="2">
    <location>
        <begin position="502"/>
        <end position="519"/>
    </location>
</feature>
<feature type="compositionally biased region" description="Low complexity" evidence="1">
    <location>
        <begin position="11"/>
        <end position="21"/>
    </location>
</feature>
<feature type="domain" description="Calcium channel YVC1-like C-terminal transmembrane" evidence="4">
    <location>
        <begin position="347"/>
        <end position="644"/>
    </location>
</feature>
<reference evidence="5 6" key="1">
    <citation type="submission" date="2016-04" db="EMBL/GenBank/DDBJ databases">
        <title>Draft genome of Fonsecaea erecta CBS 125763.</title>
        <authorList>
            <person name="Weiss V.A."/>
            <person name="Vicente V.A."/>
            <person name="Raittz R.T."/>
            <person name="Moreno L.F."/>
            <person name="De Souza E.M."/>
            <person name="Pedrosa F.O."/>
            <person name="Steffens M.B."/>
            <person name="Faoro H."/>
            <person name="Tadra-Sfeir M.Z."/>
            <person name="Najafzadeh M.J."/>
            <person name="Felipe M.S."/>
            <person name="Teixeira M."/>
            <person name="Sun J."/>
            <person name="Xi L."/>
            <person name="Gomes R."/>
            <person name="De Azevedo C.M."/>
            <person name="Salgado C.G."/>
            <person name="Da Silva M.B."/>
            <person name="Nascimento M.F."/>
            <person name="Queiroz-Telles F."/>
            <person name="Attili D.S."/>
            <person name="Gorbushina A."/>
        </authorList>
    </citation>
    <scope>NUCLEOTIDE SEQUENCE [LARGE SCALE GENOMIC DNA]</scope>
    <source>
        <strain evidence="5 6">CBS 125763</strain>
    </source>
</reference>
<organism evidence="5 6">
    <name type="scientific">Fonsecaea erecta</name>
    <dbReference type="NCBI Taxonomy" id="1367422"/>
    <lineage>
        <taxon>Eukaryota</taxon>
        <taxon>Fungi</taxon>
        <taxon>Dikarya</taxon>
        <taxon>Ascomycota</taxon>
        <taxon>Pezizomycotina</taxon>
        <taxon>Eurotiomycetes</taxon>
        <taxon>Chaetothyriomycetidae</taxon>
        <taxon>Chaetothyriales</taxon>
        <taxon>Herpotrichiellaceae</taxon>
        <taxon>Fonsecaea</taxon>
    </lineage>
</organism>
<dbReference type="InterPro" id="IPR052971">
    <property type="entry name" value="TRP_calcium_channel"/>
</dbReference>
<name>A0A178ZLW2_9EURO</name>
<evidence type="ECO:0000313" key="6">
    <source>
        <dbReference type="Proteomes" id="UP000078343"/>
    </source>
</evidence>
<feature type="compositionally biased region" description="Basic and acidic residues" evidence="1">
    <location>
        <begin position="758"/>
        <end position="786"/>
    </location>
</feature>
<comment type="caution">
    <text evidence="5">The sequence shown here is derived from an EMBL/GenBank/DDBJ whole genome shotgun (WGS) entry which is preliminary data.</text>
</comment>
<feature type="transmembrane region" description="Helical" evidence="2">
    <location>
        <begin position="371"/>
        <end position="391"/>
    </location>
</feature>
<feature type="region of interest" description="Disordered" evidence="1">
    <location>
        <begin position="837"/>
        <end position="862"/>
    </location>
</feature>
<dbReference type="InterPro" id="IPR056337">
    <property type="entry name" value="LHD_YVC1"/>
</dbReference>
<proteinExistence type="predicted"/>
<evidence type="ECO:0000259" key="4">
    <source>
        <dbReference type="Pfam" id="PF23317"/>
    </source>
</evidence>
<feature type="transmembrane region" description="Helical" evidence="2">
    <location>
        <begin position="590"/>
        <end position="608"/>
    </location>
</feature>
<feature type="domain" description="YVC1 N-terminal linker helical" evidence="3">
    <location>
        <begin position="120"/>
        <end position="311"/>
    </location>
</feature>
<gene>
    <name evidence="5" type="ORF">AYL99_05388</name>
</gene>
<evidence type="ECO:0008006" key="7">
    <source>
        <dbReference type="Google" id="ProtNLM"/>
    </source>
</evidence>
<dbReference type="InterPro" id="IPR056336">
    <property type="entry name" value="YVC1_C"/>
</dbReference>
<keyword evidence="2" id="KW-0472">Membrane</keyword>